<dbReference type="Gene3D" id="1.20.1280.50">
    <property type="match status" value="1"/>
</dbReference>
<dbReference type="PANTHER" id="PTHR33110:SF134">
    <property type="entry name" value="OS09G0565350 PROTEIN"/>
    <property type="match status" value="1"/>
</dbReference>
<dbReference type="InterPro" id="IPR005174">
    <property type="entry name" value="KIB1-4_b-propeller"/>
</dbReference>
<accession>A0A0D9XGV3</accession>
<sequence length="396" mass="43588">MAGSATMPSWSDLPGDLLREISGHICDAADYVRCQAVCKHWRDAVSPPPAMFFFPWIVGPCIYQPWPGRADNDELLFRSVSLNATFRVPRDSCLGETCSVRATDGAGGRVLAVGSWHGVSLVNPLTGDTTLLPWGFPDHIARCLGDLHGAVTGDGTVLLYTGYRDGTYDAAIHRPGGGDEAWTSVANAEIDHITRCQWGPWRHCATYHDGKVFQAGSTFSLVEMLTIAPGDKFAEKPEWRSLPRVGPQSSGYGYFFDLAGEMMWAYVDAAPPLVVKISVYSLEKDQSGGERWVKRDDAPRLLSSSVLFLGGTSSFAVEAAQLAGHHAGGEVYLMIDTIGRSLGYLKMCRVYRYRWEDDTVAMVDEANRWISPQYCNWFVPRPTLHVASHPPLHQSS</sequence>
<evidence type="ECO:0000313" key="4">
    <source>
        <dbReference type="Proteomes" id="UP000032180"/>
    </source>
</evidence>
<protein>
    <submittedName>
        <fullName evidence="3">Uncharacterized protein</fullName>
    </submittedName>
</protein>
<dbReference type="EnsemblPlants" id="LPERR09G15750.1">
    <property type="protein sequence ID" value="LPERR09G15750.1"/>
    <property type="gene ID" value="LPERR09G15750"/>
</dbReference>
<evidence type="ECO:0000259" key="1">
    <source>
        <dbReference type="Pfam" id="PF03478"/>
    </source>
</evidence>
<evidence type="ECO:0000259" key="2">
    <source>
        <dbReference type="Pfam" id="PF12937"/>
    </source>
</evidence>
<reference evidence="3 4" key="1">
    <citation type="submission" date="2012-08" db="EMBL/GenBank/DDBJ databases">
        <title>Oryza genome evolution.</title>
        <authorList>
            <person name="Wing R.A."/>
        </authorList>
    </citation>
    <scope>NUCLEOTIDE SEQUENCE</scope>
</reference>
<dbReference type="SUPFAM" id="SSF50965">
    <property type="entry name" value="Galactose oxidase, central domain"/>
    <property type="match status" value="1"/>
</dbReference>
<dbReference type="eggNOG" id="KOG0118">
    <property type="taxonomic scope" value="Eukaryota"/>
</dbReference>
<dbReference type="InterPro" id="IPR036047">
    <property type="entry name" value="F-box-like_dom_sf"/>
</dbReference>
<organism evidence="3 4">
    <name type="scientific">Leersia perrieri</name>
    <dbReference type="NCBI Taxonomy" id="77586"/>
    <lineage>
        <taxon>Eukaryota</taxon>
        <taxon>Viridiplantae</taxon>
        <taxon>Streptophyta</taxon>
        <taxon>Embryophyta</taxon>
        <taxon>Tracheophyta</taxon>
        <taxon>Spermatophyta</taxon>
        <taxon>Magnoliopsida</taxon>
        <taxon>Liliopsida</taxon>
        <taxon>Poales</taxon>
        <taxon>Poaceae</taxon>
        <taxon>BOP clade</taxon>
        <taxon>Oryzoideae</taxon>
        <taxon>Oryzeae</taxon>
        <taxon>Oryzinae</taxon>
        <taxon>Leersia</taxon>
    </lineage>
</organism>
<name>A0A0D9XGV3_9ORYZ</name>
<evidence type="ECO:0000313" key="3">
    <source>
        <dbReference type="EnsemblPlants" id="LPERR09G15750.1"/>
    </source>
</evidence>
<proteinExistence type="predicted"/>
<dbReference type="AlphaFoldDB" id="A0A0D9XGV3"/>
<dbReference type="Gramene" id="LPERR09G15750.1">
    <property type="protein sequence ID" value="LPERR09G15750.1"/>
    <property type="gene ID" value="LPERR09G15750"/>
</dbReference>
<dbReference type="PANTHER" id="PTHR33110">
    <property type="entry name" value="F-BOX/KELCH-REPEAT PROTEIN-RELATED"/>
    <property type="match status" value="1"/>
</dbReference>
<dbReference type="InterPro" id="IPR001810">
    <property type="entry name" value="F-box_dom"/>
</dbReference>
<reference evidence="3" key="3">
    <citation type="submission" date="2015-04" db="UniProtKB">
        <authorList>
            <consortium name="EnsemblPlants"/>
        </authorList>
    </citation>
    <scope>IDENTIFICATION</scope>
</reference>
<feature type="domain" description="F-box" evidence="2">
    <location>
        <begin position="10"/>
        <end position="46"/>
    </location>
</feature>
<dbReference type="HOGENOM" id="CLU_048043_0_0_1"/>
<dbReference type="SUPFAM" id="SSF81383">
    <property type="entry name" value="F-box domain"/>
    <property type="match status" value="1"/>
</dbReference>
<dbReference type="Pfam" id="PF03478">
    <property type="entry name" value="Beta-prop_KIB1-4"/>
    <property type="match status" value="1"/>
</dbReference>
<keyword evidence="4" id="KW-1185">Reference proteome</keyword>
<reference evidence="4" key="2">
    <citation type="submission" date="2013-12" db="EMBL/GenBank/DDBJ databases">
        <authorList>
            <person name="Yu Y."/>
            <person name="Lee S."/>
            <person name="de Baynast K."/>
            <person name="Wissotski M."/>
            <person name="Liu L."/>
            <person name="Talag J."/>
            <person name="Goicoechea J."/>
            <person name="Angelova A."/>
            <person name="Jetty R."/>
            <person name="Kudrna D."/>
            <person name="Golser W."/>
            <person name="Rivera L."/>
            <person name="Zhang J."/>
            <person name="Wing R."/>
        </authorList>
    </citation>
    <scope>NUCLEOTIDE SEQUENCE</scope>
</reference>
<dbReference type="Pfam" id="PF12937">
    <property type="entry name" value="F-box-like"/>
    <property type="match status" value="1"/>
</dbReference>
<dbReference type="CDD" id="cd09917">
    <property type="entry name" value="F-box_SF"/>
    <property type="match status" value="1"/>
</dbReference>
<dbReference type="InterPro" id="IPR011043">
    <property type="entry name" value="Gal_Oxase/kelch_b-propeller"/>
</dbReference>
<dbReference type="Proteomes" id="UP000032180">
    <property type="component" value="Chromosome 9"/>
</dbReference>
<feature type="domain" description="KIB1-4 beta-propeller" evidence="1">
    <location>
        <begin position="105"/>
        <end position="340"/>
    </location>
</feature>